<keyword evidence="2" id="KW-1185">Reference proteome</keyword>
<organism evidence="1 2">
    <name type="scientific">Caerostris darwini</name>
    <dbReference type="NCBI Taxonomy" id="1538125"/>
    <lineage>
        <taxon>Eukaryota</taxon>
        <taxon>Metazoa</taxon>
        <taxon>Ecdysozoa</taxon>
        <taxon>Arthropoda</taxon>
        <taxon>Chelicerata</taxon>
        <taxon>Arachnida</taxon>
        <taxon>Araneae</taxon>
        <taxon>Araneomorphae</taxon>
        <taxon>Entelegynae</taxon>
        <taxon>Araneoidea</taxon>
        <taxon>Araneidae</taxon>
        <taxon>Caerostris</taxon>
    </lineage>
</organism>
<sequence>MAHSSTDCSTLLISSKHAIWSRRSSELCLTICNRNWHRAAPHGRFMATVNLFHQIKLFLRRRYCFGSFKNMEEPALKICPIFPADHNHSHSSDHLSCRAQPSNKWLIPPLAAPPFLLARNTPFGRGDRLNFAERPVTVTGIELPRIVGSGQPSICSTRLGFAFEVDSVSGLSKIWR</sequence>
<dbReference type="Proteomes" id="UP001054837">
    <property type="component" value="Unassembled WGS sequence"/>
</dbReference>
<dbReference type="EMBL" id="BPLQ01011648">
    <property type="protein sequence ID" value="GIY59402.1"/>
    <property type="molecule type" value="Genomic_DNA"/>
</dbReference>
<proteinExistence type="predicted"/>
<dbReference type="AlphaFoldDB" id="A0AAV4UNL2"/>
<evidence type="ECO:0000313" key="2">
    <source>
        <dbReference type="Proteomes" id="UP001054837"/>
    </source>
</evidence>
<evidence type="ECO:0000313" key="1">
    <source>
        <dbReference type="EMBL" id="GIY59402.1"/>
    </source>
</evidence>
<reference evidence="1 2" key="1">
    <citation type="submission" date="2021-06" db="EMBL/GenBank/DDBJ databases">
        <title>Caerostris darwini draft genome.</title>
        <authorList>
            <person name="Kono N."/>
            <person name="Arakawa K."/>
        </authorList>
    </citation>
    <scope>NUCLEOTIDE SEQUENCE [LARGE SCALE GENOMIC DNA]</scope>
</reference>
<comment type="caution">
    <text evidence="1">The sequence shown here is derived from an EMBL/GenBank/DDBJ whole genome shotgun (WGS) entry which is preliminary data.</text>
</comment>
<name>A0AAV4UNL2_9ARAC</name>
<accession>A0AAV4UNL2</accession>
<protein>
    <submittedName>
        <fullName evidence="1">Uncharacterized protein</fullName>
    </submittedName>
</protein>
<gene>
    <name evidence="1" type="ORF">CDAR_609321</name>
</gene>